<gene>
    <name evidence="2" type="ORF">GCM10010954_19280</name>
</gene>
<dbReference type="Pfam" id="PF22016">
    <property type="entry name" value="DUF6933"/>
    <property type="match status" value="1"/>
</dbReference>
<evidence type="ECO:0000313" key="3">
    <source>
        <dbReference type="Proteomes" id="UP000660110"/>
    </source>
</evidence>
<dbReference type="RefSeq" id="WP_188377274.1">
    <property type="nucleotide sequence ID" value="NZ_BMEL01000002.1"/>
</dbReference>
<evidence type="ECO:0000259" key="1">
    <source>
        <dbReference type="Pfam" id="PF22016"/>
    </source>
</evidence>
<keyword evidence="3" id="KW-1185">Reference proteome</keyword>
<dbReference type="EMBL" id="BMEL01000002">
    <property type="protein sequence ID" value="GGF20659.1"/>
    <property type="molecule type" value="Genomic_DNA"/>
</dbReference>
<organism evidence="2 3">
    <name type="scientific">Halobacillus andaensis</name>
    <dbReference type="NCBI Taxonomy" id="1176239"/>
    <lineage>
        <taxon>Bacteria</taxon>
        <taxon>Bacillati</taxon>
        <taxon>Bacillota</taxon>
        <taxon>Bacilli</taxon>
        <taxon>Bacillales</taxon>
        <taxon>Bacillaceae</taxon>
        <taxon>Halobacillus</taxon>
    </lineage>
</organism>
<proteinExistence type="predicted"/>
<reference evidence="2" key="1">
    <citation type="journal article" date="2014" name="Int. J. Syst. Evol. Microbiol.">
        <title>Complete genome sequence of Corynebacterium casei LMG S-19264T (=DSM 44701T), isolated from a smear-ripened cheese.</title>
        <authorList>
            <consortium name="US DOE Joint Genome Institute (JGI-PGF)"/>
            <person name="Walter F."/>
            <person name="Albersmeier A."/>
            <person name="Kalinowski J."/>
            <person name="Ruckert C."/>
        </authorList>
    </citation>
    <scope>NUCLEOTIDE SEQUENCE</scope>
    <source>
        <strain evidence="2">CGMCC 1.12153</strain>
    </source>
</reference>
<comment type="caution">
    <text evidence="2">The sequence shown here is derived from an EMBL/GenBank/DDBJ whole genome shotgun (WGS) entry which is preliminary data.</text>
</comment>
<protein>
    <recommendedName>
        <fullName evidence="1">DUF6933 domain-containing protein</fullName>
    </recommendedName>
</protein>
<accession>A0A917B4X1</accession>
<evidence type="ECO:0000313" key="2">
    <source>
        <dbReference type="EMBL" id="GGF20659.1"/>
    </source>
</evidence>
<dbReference type="Proteomes" id="UP000660110">
    <property type="component" value="Unassembled WGS sequence"/>
</dbReference>
<feature type="domain" description="DUF6933" evidence="1">
    <location>
        <begin position="4"/>
        <end position="145"/>
    </location>
</feature>
<dbReference type="AlphaFoldDB" id="A0A917B4X1"/>
<reference evidence="2" key="2">
    <citation type="submission" date="2020-09" db="EMBL/GenBank/DDBJ databases">
        <authorList>
            <person name="Sun Q."/>
            <person name="Zhou Y."/>
        </authorList>
    </citation>
    <scope>NUCLEOTIDE SEQUENCE</scope>
    <source>
        <strain evidence="2">CGMCC 1.12153</strain>
    </source>
</reference>
<sequence length="167" mass="19085">MFVIGATQKLTKEINKELEAPDQYKDIPAIYKWHANLITVNRRKCLIIMNNETGINLILFGLQKQQFENLNSVIKGSLKQLLQLVKVEEEVINELLKEAEPVVYTKTENRQILGMMNQVQSLVEDATDGLDYEAIDASEINYVSNAELLFTPIGKPPVEALREYFDK</sequence>
<name>A0A917B4X1_HALAA</name>
<dbReference type="InterPro" id="IPR053864">
    <property type="entry name" value="DUF6933"/>
</dbReference>